<evidence type="ECO:0000313" key="2">
    <source>
        <dbReference type="EMBL" id="SMD25842.1"/>
    </source>
</evidence>
<organism evidence="2 3">
    <name type="scientific">Kibdelosporangium aridum</name>
    <dbReference type="NCBI Taxonomy" id="2030"/>
    <lineage>
        <taxon>Bacteria</taxon>
        <taxon>Bacillati</taxon>
        <taxon>Actinomycetota</taxon>
        <taxon>Actinomycetes</taxon>
        <taxon>Pseudonocardiales</taxon>
        <taxon>Pseudonocardiaceae</taxon>
        <taxon>Kibdelosporangium</taxon>
    </lineage>
</organism>
<dbReference type="Proteomes" id="UP000192674">
    <property type="component" value="Unassembled WGS sequence"/>
</dbReference>
<gene>
    <name evidence="2" type="ORF">SAMN05661093_09420</name>
</gene>
<evidence type="ECO:0000259" key="1">
    <source>
        <dbReference type="Pfam" id="PF12697"/>
    </source>
</evidence>
<feature type="domain" description="AB hydrolase-1" evidence="1">
    <location>
        <begin position="29"/>
        <end position="245"/>
    </location>
</feature>
<dbReference type="GO" id="GO:0003824">
    <property type="term" value="F:catalytic activity"/>
    <property type="evidence" value="ECO:0007669"/>
    <property type="project" value="UniProtKB-ARBA"/>
</dbReference>
<dbReference type="InterPro" id="IPR029058">
    <property type="entry name" value="AB_hydrolase_fold"/>
</dbReference>
<proteinExistence type="predicted"/>
<keyword evidence="3" id="KW-1185">Reference proteome</keyword>
<reference evidence="2 3" key="1">
    <citation type="submission" date="2017-04" db="EMBL/GenBank/DDBJ databases">
        <authorList>
            <person name="Afonso C.L."/>
            <person name="Miller P.J."/>
            <person name="Scott M.A."/>
            <person name="Spackman E."/>
            <person name="Goraichik I."/>
            <person name="Dimitrov K.M."/>
            <person name="Suarez D.L."/>
            <person name="Swayne D.E."/>
        </authorList>
    </citation>
    <scope>NUCLEOTIDE SEQUENCE [LARGE SCALE GENOMIC DNA]</scope>
    <source>
        <strain evidence="2 3">DSM 43828</strain>
    </source>
</reference>
<protein>
    <submittedName>
        <fullName evidence="2">Pimeloyl-ACP methyl ester carboxylesterase</fullName>
    </submittedName>
</protein>
<dbReference type="RefSeq" id="WP_200826010.1">
    <property type="nucleotide sequence ID" value="NZ_FWXV01000012.1"/>
</dbReference>
<dbReference type="SUPFAM" id="SSF53474">
    <property type="entry name" value="alpha/beta-Hydrolases"/>
    <property type="match status" value="1"/>
</dbReference>
<dbReference type="InterPro" id="IPR050266">
    <property type="entry name" value="AB_hydrolase_sf"/>
</dbReference>
<dbReference type="PANTHER" id="PTHR43798">
    <property type="entry name" value="MONOACYLGLYCEROL LIPASE"/>
    <property type="match status" value="1"/>
</dbReference>
<evidence type="ECO:0000313" key="3">
    <source>
        <dbReference type="Proteomes" id="UP000192674"/>
    </source>
</evidence>
<dbReference type="EMBL" id="FWXV01000012">
    <property type="protein sequence ID" value="SMD25842.1"/>
    <property type="molecule type" value="Genomic_DNA"/>
</dbReference>
<dbReference type="GO" id="GO:0016020">
    <property type="term" value="C:membrane"/>
    <property type="evidence" value="ECO:0007669"/>
    <property type="project" value="TreeGrafter"/>
</dbReference>
<dbReference type="AlphaFoldDB" id="A0A1W2FVS6"/>
<dbReference type="Pfam" id="PF12697">
    <property type="entry name" value="Abhydrolase_6"/>
    <property type="match status" value="1"/>
</dbReference>
<dbReference type="InterPro" id="IPR000073">
    <property type="entry name" value="AB_hydrolase_1"/>
</dbReference>
<sequence length="268" mass="28697">MTLRGTSDPMGTPSSAPLFVQRSGTGPSVVLVHGGLPPNITWSSQQELETRWTLIVPSRRGYPPSPPASLQDFLADADDLVELIAQEPGGVHLVGFSYGGLGACIAAERMPERVRSLTLIEVPLWVAAEDDEVVMELAGLADRFAASADDAQAESEFFALAGVDRDMLAGEDDGVRHAMGLWRELRSPREAQPRFEVITEAGTPTLVFSGDHNPALERLCDALAARLDAQRACLPGAGHAVQHAPGFNAMLETFLTTAERSRGEARSD</sequence>
<dbReference type="Gene3D" id="3.40.50.1820">
    <property type="entry name" value="alpha/beta hydrolase"/>
    <property type="match status" value="1"/>
</dbReference>
<accession>A0A1W2FVS6</accession>
<name>A0A1W2FVS6_KIBAR</name>
<dbReference type="PANTHER" id="PTHR43798:SF33">
    <property type="entry name" value="HYDROLASE, PUTATIVE (AFU_ORTHOLOGUE AFUA_2G14860)-RELATED"/>
    <property type="match status" value="1"/>
</dbReference>